<dbReference type="EMBL" id="JANJQO010001472">
    <property type="protein sequence ID" value="KAJ2970771.1"/>
    <property type="molecule type" value="Genomic_DNA"/>
</dbReference>
<name>A0ACC1MVZ4_9HYPO</name>
<keyword evidence="2" id="KW-1185">Reference proteome</keyword>
<accession>A0ACC1MVZ4</accession>
<comment type="caution">
    <text evidence="1">The sequence shown here is derived from an EMBL/GenBank/DDBJ whole genome shotgun (WGS) entry which is preliminary data.</text>
</comment>
<organism evidence="1 2">
    <name type="scientific">Zarea fungicola</name>
    <dbReference type="NCBI Taxonomy" id="93591"/>
    <lineage>
        <taxon>Eukaryota</taxon>
        <taxon>Fungi</taxon>
        <taxon>Dikarya</taxon>
        <taxon>Ascomycota</taxon>
        <taxon>Pezizomycotina</taxon>
        <taxon>Sordariomycetes</taxon>
        <taxon>Hypocreomycetidae</taxon>
        <taxon>Hypocreales</taxon>
        <taxon>Cordycipitaceae</taxon>
        <taxon>Zarea</taxon>
    </lineage>
</organism>
<protein>
    <submittedName>
        <fullName evidence="1">Uncharacterized protein</fullName>
    </submittedName>
</protein>
<evidence type="ECO:0000313" key="2">
    <source>
        <dbReference type="Proteomes" id="UP001143910"/>
    </source>
</evidence>
<gene>
    <name evidence="1" type="ORF">NQ176_g8023</name>
</gene>
<dbReference type="Proteomes" id="UP001143910">
    <property type="component" value="Unassembled WGS sequence"/>
</dbReference>
<sequence length="121" mass="13885">MAAAAVQIVPVLTRDSHTLFDEQTRRRVPKHDVTTTLNFFKPNADGSPPAPTYIDKPETYYREPDAHEVVIKDIAGEETNFTLDRNGFQVHHQRATERQFSDDEQIKAGYYPEVEKLLKDV</sequence>
<evidence type="ECO:0000313" key="1">
    <source>
        <dbReference type="EMBL" id="KAJ2970771.1"/>
    </source>
</evidence>
<reference evidence="1" key="1">
    <citation type="submission" date="2022-08" db="EMBL/GenBank/DDBJ databases">
        <title>Genome Sequence of Lecanicillium fungicola.</title>
        <authorList>
            <person name="Buettner E."/>
        </authorList>
    </citation>
    <scope>NUCLEOTIDE SEQUENCE</scope>
    <source>
        <strain evidence="1">Babe33</strain>
    </source>
</reference>
<proteinExistence type="predicted"/>